<dbReference type="Proteomes" id="UP001243717">
    <property type="component" value="Unassembled WGS sequence"/>
</dbReference>
<proteinExistence type="predicted"/>
<evidence type="ECO:0000313" key="2">
    <source>
        <dbReference type="Proteomes" id="UP001243717"/>
    </source>
</evidence>
<comment type="caution">
    <text evidence="1">The sequence shown here is derived from an EMBL/GenBank/DDBJ whole genome shotgun (WGS) entry which is preliminary data.</text>
</comment>
<keyword evidence="2" id="KW-1185">Reference proteome</keyword>
<organism evidence="1 2">
    <name type="scientific">Thalassobacterium sedimentorum</name>
    <dbReference type="NCBI Taxonomy" id="3041258"/>
    <lineage>
        <taxon>Bacteria</taxon>
        <taxon>Pseudomonadati</taxon>
        <taxon>Verrucomicrobiota</taxon>
        <taxon>Opitutia</taxon>
        <taxon>Puniceicoccales</taxon>
        <taxon>Coraliomargaritaceae</taxon>
        <taxon>Thalassobacterium</taxon>
    </lineage>
</organism>
<protein>
    <submittedName>
        <fullName evidence="1">DUF2442 domain-containing protein</fullName>
    </submittedName>
</protein>
<gene>
    <name evidence="1" type="ORF">QEH59_18430</name>
</gene>
<name>A0ABU1ANP5_9BACT</name>
<sequence>MNTLTNNQIQASFSDGYIFVLMETGVEIKFPVEKNPRLCSGTPDQLNKIEISPFGLHWPDLDEDLSFEGLAKGDFGQFSKA</sequence>
<dbReference type="Pfam" id="PF10387">
    <property type="entry name" value="DUF2442"/>
    <property type="match status" value="1"/>
</dbReference>
<evidence type="ECO:0000313" key="1">
    <source>
        <dbReference type="EMBL" id="MDQ8196412.1"/>
    </source>
</evidence>
<dbReference type="Gene3D" id="3.30.2020.40">
    <property type="entry name" value="Uncharacterised protein PF10387, DUF2442"/>
    <property type="match status" value="1"/>
</dbReference>
<dbReference type="InterPro" id="IPR018841">
    <property type="entry name" value="DUF2442"/>
</dbReference>
<accession>A0ABU1ANP5</accession>
<dbReference type="EMBL" id="JARXIC010000083">
    <property type="protein sequence ID" value="MDQ8196412.1"/>
    <property type="molecule type" value="Genomic_DNA"/>
</dbReference>
<reference evidence="1 2" key="1">
    <citation type="submission" date="2023-04" db="EMBL/GenBank/DDBJ databases">
        <title>A novel bacteria isolated from coastal sediment.</title>
        <authorList>
            <person name="Liu X.-J."/>
            <person name="Du Z.-J."/>
        </authorList>
    </citation>
    <scope>NUCLEOTIDE SEQUENCE [LARGE SCALE GENOMIC DNA]</scope>
    <source>
        <strain evidence="1 2">SDUM461004</strain>
    </source>
</reference>
<dbReference type="RefSeq" id="WP_308986844.1">
    <property type="nucleotide sequence ID" value="NZ_JARXIC010000083.1"/>
</dbReference>